<dbReference type="Gene3D" id="3.30.160.60">
    <property type="entry name" value="Classic Zinc Finger"/>
    <property type="match status" value="1"/>
</dbReference>
<keyword evidence="1" id="KW-0479">Metal-binding</keyword>
<keyword evidence="4" id="KW-1185">Reference proteome</keyword>
<dbReference type="SMART" id="SM00355">
    <property type="entry name" value="ZnF_C2H2"/>
    <property type="match status" value="2"/>
</dbReference>
<dbReference type="AlphaFoldDB" id="A0AAX4JBP2"/>
<keyword evidence="1" id="KW-0862">Zinc</keyword>
<protein>
    <recommendedName>
        <fullName evidence="2">C2H2-type domain-containing protein</fullName>
    </recommendedName>
</protein>
<evidence type="ECO:0000313" key="3">
    <source>
        <dbReference type="EMBL" id="WUR03424.1"/>
    </source>
</evidence>
<accession>A0AAX4JBP2</accession>
<dbReference type="EMBL" id="CP142730">
    <property type="protein sequence ID" value="WUR03424.1"/>
    <property type="molecule type" value="Genomic_DNA"/>
</dbReference>
<feature type="domain" description="C2H2-type" evidence="2">
    <location>
        <begin position="167"/>
        <end position="195"/>
    </location>
</feature>
<evidence type="ECO:0000256" key="1">
    <source>
        <dbReference type="PROSITE-ProRule" id="PRU00042"/>
    </source>
</evidence>
<name>A0AAX4JBP2_9MICR</name>
<dbReference type="KEGG" id="vnx:VNE69_05021"/>
<evidence type="ECO:0000259" key="2">
    <source>
        <dbReference type="PROSITE" id="PS50157"/>
    </source>
</evidence>
<gene>
    <name evidence="3" type="ORF">VNE69_05021</name>
</gene>
<organism evidence="3 4">
    <name type="scientific">Vairimorpha necatrix</name>
    <dbReference type="NCBI Taxonomy" id="6039"/>
    <lineage>
        <taxon>Eukaryota</taxon>
        <taxon>Fungi</taxon>
        <taxon>Fungi incertae sedis</taxon>
        <taxon>Microsporidia</taxon>
        <taxon>Nosematidae</taxon>
        <taxon>Vairimorpha</taxon>
    </lineage>
</organism>
<dbReference type="PROSITE" id="PS50157">
    <property type="entry name" value="ZINC_FINGER_C2H2_2"/>
    <property type="match status" value="2"/>
</dbReference>
<feature type="domain" description="C2H2-type" evidence="2">
    <location>
        <begin position="201"/>
        <end position="231"/>
    </location>
</feature>
<dbReference type="Proteomes" id="UP001334084">
    <property type="component" value="Chromosome 5"/>
</dbReference>
<dbReference type="RefSeq" id="XP_065329569.1">
    <property type="nucleotide sequence ID" value="XM_065473497.1"/>
</dbReference>
<reference evidence="3" key="1">
    <citation type="journal article" date="2024" name="BMC Genomics">
        <title>Functional annotation of a divergent genome using sequence and structure-based similarity.</title>
        <authorList>
            <person name="Svedberg D."/>
            <person name="Winiger R.R."/>
            <person name="Berg A."/>
            <person name="Sharma H."/>
            <person name="Tellgren-Roth C."/>
            <person name="Debrunner-Vossbrinck B.A."/>
            <person name="Vossbrinck C.R."/>
            <person name="Barandun J."/>
        </authorList>
    </citation>
    <scope>NUCLEOTIDE SEQUENCE</scope>
    <source>
        <strain evidence="3">Illinois isolate</strain>
    </source>
</reference>
<evidence type="ECO:0000313" key="4">
    <source>
        <dbReference type="Proteomes" id="UP001334084"/>
    </source>
</evidence>
<proteinExistence type="predicted"/>
<sequence>MCFEKEKFLNEKNISDLKSSTDDKFEDSNLFSFYKKSKPVLTWKEERAINNLVVMSNIISKNLYSDLSCIPSCEFISDKLQCLDCDSPVDSYMVQMLIYCGVIGDFSILMKQENSFENEVISTFEKNVLDTYYKKTKRNKLEKRKRDGEDITVNEISGVRERNKIEYDCAFCKSKFTSKNGLNYHTNYVHSEEKQKVVKPFKCPVDDCHKKYKNKNGLYYHLTHRHKANAEDIERLYDDIRPENEEYEEKEAL</sequence>
<dbReference type="GeneID" id="90541245"/>
<dbReference type="GO" id="GO:0008270">
    <property type="term" value="F:zinc ion binding"/>
    <property type="evidence" value="ECO:0007669"/>
    <property type="project" value="UniProtKB-KW"/>
</dbReference>
<dbReference type="PROSITE" id="PS00028">
    <property type="entry name" value="ZINC_FINGER_C2H2_1"/>
    <property type="match status" value="2"/>
</dbReference>
<keyword evidence="1" id="KW-0863">Zinc-finger</keyword>
<dbReference type="InterPro" id="IPR013087">
    <property type="entry name" value="Znf_C2H2_type"/>
</dbReference>